<evidence type="ECO:0000259" key="2">
    <source>
        <dbReference type="PROSITE" id="PS51199"/>
    </source>
</evidence>
<dbReference type="GO" id="GO:0005524">
    <property type="term" value="F:ATP binding"/>
    <property type="evidence" value="ECO:0007669"/>
    <property type="project" value="InterPro"/>
</dbReference>
<dbReference type="PANTHER" id="PTHR30153">
    <property type="entry name" value="REPLICATIVE DNA HELICASE DNAB"/>
    <property type="match status" value="1"/>
</dbReference>
<dbReference type="PANTHER" id="PTHR30153:SF2">
    <property type="entry name" value="REPLICATIVE DNA HELICASE"/>
    <property type="match status" value="1"/>
</dbReference>
<keyword evidence="1" id="KW-0639">Primosome</keyword>
<dbReference type="Gene3D" id="3.40.50.300">
    <property type="entry name" value="P-loop containing nucleotide triphosphate hydrolases"/>
    <property type="match status" value="1"/>
</dbReference>
<accession>A0A6J5MSH6</accession>
<organism evidence="3">
    <name type="scientific">uncultured Caudovirales phage</name>
    <dbReference type="NCBI Taxonomy" id="2100421"/>
    <lineage>
        <taxon>Viruses</taxon>
        <taxon>Duplodnaviria</taxon>
        <taxon>Heunggongvirae</taxon>
        <taxon>Uroviricota</taxon>
        <taxon>Caudoviricetes</taxon>
        <taxon>Peduoviridae</taxon>
        <taxon>Maltschvirus</taxon>
        <taxon>Maltschvirus maltsch</taxon>
    </lineage>
</organism>
<dbReference type="InterPro" id="IPR027417">
    <property type="entry name" value="P-loop_NTPase"/>
</dbReference>
<gene>
    <name evidence="3" type="ORF">UFOVP431_69</name>
</gene>
<keyword evidence="3" id="KW-0347">Helicase</keyword>
<dbReference type="PROSITE" id="PS51199">
    <property type="entry name" value="SF4_HELICASE"/>
    <property type="match status" value="1"/>
</dbReference>
<protein>
    <submittedName>
        <fullName evidence="3">DnaB Replicative DNA helicase</fullName>
    </submittedName>
</protein>
<reference evidence="3" key="1">
    <citation type="submission" date="2020-04" db="EMBL/GenBank/DDBJ databases">
        <authorList>
            <person name="Chiriac C."/>
            <person name="Salcher M."/>
            <person name="Ghai R."/>
            <person name="Kavagutti S V."/>
        </authorList>
    </citation>
    <scope>NUCLEOTIDE SEQUENCE</scope>
</reference>
<name>A0A6J5MSH6_9CAUD</name>
<dbReference type="SMART" id="SM00382">
    <property type="entry name" value="AAA"/>
    <property type="match status" value="1"/>
</dbReference>
<dbReference type="EMBL" id="LR796483">
    <property type="protein sequence ID" value="CAB4147986.1"/>
    <property type="molecule type" value="Genomic_DNA"/>
</dbReference>
<dbReference type="InterPro" id="IPR003593">
    <property type="entry name" value="AAA+_ATPase"/>
</dbReference>
<dbReference type="SUPFAM" id="SSF52540">
    <property type="entry name" value="P-loop containing nucleoside triphosphate hydrolases"/>
    <property type="match status" value="1"/>
</dbReference>
<sequence length="478" mass="53398">MSEGNFAILSQMNTWDTSEIQDSFLSTCIFYLESEQGSPAELCDIATQVNQEWFTGNHRKALFHVIKKIALDSVKSSLVVPGSIAVMAEKLLISMGHQDDCQYIQEVAESPSMFFSIESLYSIVPVWRLKCARTSLKANAEEIALVLTSTPDQKVFEESIPSLIERQQEIWYSASTLDKRDDDWESSIEEALQPLPKDIVIPTGLGVLDDAIQGGIAKRNSPYSGRLVVLAGRPGMGKSTFAIYLATVLADMHCDVAFLSLEMSKKQIQYRSIACLDYMSLRSLGKLTDPIRSHNLRLRNYTLAQRARLEGCLNSRLIKRLHVFDDSEAINSISMKIKLLAKTRKNLSAVFIDYLQLIEGCSGDAQNTEASNIGNVTRALKKLAISVGVDIFLLSQVNRGVENRTDKMPNMSDLRASGRIEEDADIVMFLLRPHYYDKEKDKYELAVSVAKNRHGECGTLQCCIDLQSSVVWGSNSLR</sequence>
<proteinExistence type="predicted"/>
<dbReference type="InterPro" id="IPR007694">
    <property type="entry name" value="DNA_helicase_DnaB-like_C"/>
</dbReference>
<feature type="domain" description="SF4 helicase" evidence="2">
    <location>
        <begin position="194"/>
        <end position="478"/>
    </location>
</feature>
<dbReference type="GO" id="GO:0006269">
    <property type="term" value="P:DNA replication, synthesis of primer"/>
    <property type="evidence" value="ECO:0007669"/>
    <property type="project" value="UniProtKB-KW"/>
</dbReference>
<dbReference type="Pfam" id="PF03796">
    <property type="entry name" value="DnaB_C"/>
    <property type="match status" value="1"/>
</dbReference>
<evidence type="ECO:0000313" key="3">
    <source>
        <dbReference type="EMBL" id="CAB4147986.1"/>
    </source>
</evidence>
<keyword evidence="3" id="KW-0378">Hydrolase</keyword>
<dbReference type="GO" id="GO:0003678">
    <property type="term" value="F:DNA helicase activity"/>
    <property type="evidence" value="ECO:0007669"/>
    <property type="project" value="InterPro"/>
</dbReference>
<keyword evidence="3" id="KW-0547">Nucleotide-binding</keyword>
<evidence type="ECO:0000256" key="1">
    <source>
        <dbReference type="ARBA" id="ARBA00022515"/>
    </source>
</evidence>
<keyword evidence="3" id="KW-0067">ATP-binding</keyword>